<feature type="compositionally biased region" description="Basic and acidic residues" evidence="1">
    <location>
        <begin position="404"/>
        <end position="431"/>
    </location>
</feature>
<evidence type="ECO:0000313" key="2">
    <source>
        <dbReference type="EMBL" id="CEM17021.1"/>
    </source>
</evidence>
<feature type="region of interest" description="Disordered" evidence="1">
    <location>
        <begin position="725"/>
        <end position="765"/>
    </location>
</feature>
<sequence>MVQSSESKENYFAGMDSAQANEQAQKVLKGCLHYKEMRVGKEVLTQLTQAHVQIELETYVLAMELALLVENVEEASKVVVKMEADGVEAPGHVMERLMYLIFSKQHCKNTDTTNDEAAKFAADDDKMSQKKFEKEKEKPSTTQINPKQGTAESFGKKFYTRSPGQRCPTPKTIMSRNNNMNSLMPVPSFTAAQPLQQQTPVSVLFQNINDNRGRLNLHIPTAAAEEEEGTLPSRLSSNSKQTPAPLPLQAKRANMLDSSTKLAGVSPALVFCEGVGGLAGTPYTITHAEALQQSPNALQQQQQLNVYAPDFVPPCSAQTPLLQGGADANVNAATRPLINPFLPQQQQQQHKRRDADGKGEKEGPEDARRKAKEEMMEAVRKSLLMDLQQQQQQRGDQQSPPAVTEEKETLSKESEEETRAKTLEENEKSKIEGAGNGLTARLSPSGGSLSPPPGLEHLAPRRRVLNKPFHPVTQTKDKNAQTAQQQPPPASAQTQLSASAQPFAPTNANSNTCKDGSLHQVDTETKKQEARDAMLSAVRASLKAPRVPETPPSTKTQHSDKPAFSFEALAALNSNVPEDHSTRVAPCTTKAARGFGNNPRPTPTHFQPRTPSINTGGSLHAPPGFPQPFPAKTDKEKDPQQPNKDQKEKEKEAEGNETLVPAPRVRSLTIRRENVAKKQPAAWKPKEKTIKETPQAAEQEPEQKHDGQEKPVCVLRAAHLPGFGNLVTRDTETSDVSILPSSAEADKERGEQEDDEEDEMVPILA</sequence>
<feature type="compositionally biased region" description="Polar residues" evidence="1">
    <location>
        <begin position="140"/>
        <end position="151"/>
    </location>
</feature>
<protein>
    <submittedName>
        <fullName evidence="2">Uncharacterized protein</fullName>
    </submittedName>
</protein>
<feature type="region of interest" description="Disordered" evidence="1">
    <location>
        <begin position="124"/>
        <end position="153"/>
    </location>
</feature>
<feature type="compositionally biased region" description="Polar residues" evidence="1">
    <location>
        <begin position="604"/>
        <end position="617"/>
    </location>
</feature>
<feature type="compositionally biased region" description="Low complexity" evidence="1">
    <location>
        <begin position="480"/>
        <end position="502"/>
    </location>
</feature>
<feature type="region of interest" description="Disordered" evidence="1">
    <location>
        <begin position="224"/>
        <end position="244"/>
    </location>
</feature>
<feature type="compositionally biased region" description="Acidic residues" evidence="1">
    <location>
        <begin position="751"/>
        <end position="765"/>
    </location>
</feature>
<feature type="compositionally biased region" description="Basic and acidic residues" evidence="1">
    <location>
        <begin position="124"/>
        <end position="139"/>
    </location>
</feature>
<feature type="compositionally biased region" description="Polar residues" evidence="1">
    <location>
        <begin position="504"/>
        <end position="514"/>
    </location>
</feature>
<feature type="region of interest" description="Disordered" evidence="1">
    <location>
        <begin position="588"/>
        <end position="709"/>
    </location>
</feature>
<reference evidence="2" key="1">
    <citation type="submission" date="2014-11" db="EMBL/GenBank/DDBJ databases">
        <authorList>
            <person name="Otto D Thomas"/>
            <person name="Naeem Raeece"/>
        </authorList>
    </citation>
    <scope>NUCLEOTIDE SEQUENCE</scope>
</reference>
<dbReference type="AlphaFoldDB" id="A0A0G4FR78"/>
<dbReference type="VEuPathDB" id="CryptoDB:Cvel_18345"/>
<organism evidence="2">
    <name type="scientific">Chromera velia CCMP2878</name>
    <dbReference type="NCBI Taxonomy" id="1169474"/>
    <lineage>
        <taxon>Eukaryota</taxon>
        <taxon>Sar</taxon>
        <taxon>Alveolata</taxon>
        <taxon>Colpodellida</taxon>
        <taxon>Chromeraceae</taxon>
        <taxon>Chromera</taxon>
    </lineage>
</organism>
<feature type="compositionally biased region" description="Polar residues" evidence="1">
    <location>
        <begin position="233"/>
        <end position="242"/>
    </location>
</feature>
<evidence type="ECO:0000256" key="1">
    <source>
        <dbReference type="SAM" id="MobiDB-lite"/>
    </source>
</evidence>
<feature type="compositionally biased region" description="Basic and acidic residues" evidence="1">
    <location>
        <begin position="521"/>
        <end position="532"/>
    </location>
</feature>
<feature type="compositionally biased region" description="Basic and acidic residues" evidence="1">
    <location>
        <begin position="632"/>
        <end position="654"/>
    </location>
</feature>
<name>A0A0G4FR78_9ALVE</name>
<feature type="compositionally biased region" description="Low complexity" evidence="1">
    <location>
        <begin position="388"/>
        <end position="398"/>
    </location>
</feature>
<proteinExistence type="predicted"/>
<feature type="compositionally biased region" description="Basic and acidic residues" evidence="1">
    <location>
        <begin position="353"/>
        <end position="380"/>
    </location>
</feature>
<gene>
    <name evidence="2" type="ORF">Cvel_18345</name>
</gene>
<accession>A0A0G4FR78</accession>
<feature type="region of interest" description="Disordered" evidence="1">
    <location>
        <begin position="340"/>
        <end position="565"/>
    </location>
</feature>
<dbReference type="EMBL" id="CDMZ01000568">
    <property type="protein sequence ID" value="CEM17021.1"/>
    <property type="molecule type" value="Genomic_DNA"/>
</dbReference>